<keyword evidence="3" id="KW-0288">FMN</keyword>
<dbReference type="InterPro" id="IPR004652">
    <property type="entry name" value="DusB-like"/>
</dbReference>
<gene>
    <name evidence="9" type="ORF">HMPREF9997_02673</name>
</gene>
<evidence type="ECO:0000256" key="7">
    <source>
        <dbReference type="SAM" id="MobiDB-lite"/>
    </source>
</evidence>
<dbReference type="GO" id="GO:0017150">
    <property type="term" value="F:tRNA dihydrouridine synthase activity"/>
    <property type="evidence" value="ECO:0007669"/>
    <property type="project" value="InterPro"/>
</dbReference>
<dbReference type="EMBL" id="AMEM01000041">
    <property type="protein sequence ID" value="EKX87895.1"/>
    <property type="molecule type" value="Genomic_DNA"/>
</dbReference>
<evidence type="ECO:0000256" key="2">
    <source>
        <dbReference type="ARBA" id="ARBA00022630"/>
    </source>
</evidence>
<dbReference type="InterPro" id="IPR018517">
    <property type="entry name" value="tRNA_hU_synthase_CS"/>
</dbReference>
<dbReference type="InterPro" id="IPR013785">
    <property type="entry name" value="Aldolase_TIM"/>
</dbReference>
<sequence>MSQPIAGLLKLDFRDSGEFVAHPEVSTMACVAQPAAPLSIGSLTLTSPVVLAPMAGVTNVAFRTLCREQEREKMGSVSGLYVCEMVTARALVERNEKTLHMTTFAPDENPRSLQLYTTDPHWTYEAAKMIADENLADHIDMNFGCPVPKVTRRGGGSALPYKRKLFGNIVAAAVRATEGTDIPVTVKFRVGIDDAHKTHLDAGRIAAAEGAAAVALHARTAAQRYSGKADWSEIARLKDHMADSGIPVLGNGDIFAASDAASMMDQTGCDGVVVGRGCLGRPWLFAELAAQLTGRPLPPQPTLGEVTRIIQRHAELLAAHHGEEHGCRELRKHVSWYLRGFPVGGDMRRDLARVSTLAHLANILAPFSDSPALADDADGARGRQGSPGKVVLPEGWLDDPEDDTVPEGADIMHSGG</sequence>
<evidence type="ECO:0000313" key="9">
    <source>
        <dbReference type="EMBL" id="EKX87895.1"/>
    </source>
</evidence>
<dbReference type="Gene3D" id="3.20.20.70">
    <property type="entry name" value="Aldolase class I"/>
    <property type="match status" value="1"/>
</dbReference>
<reference evidence="9 10" key="1">
    <citation type="submission" date="2012-05" db="EMBL/GenBank/DDBJ databases">
        <authorList>
            <person name="Weinstock G."/>
            <person name="Sodergren E."/>
            <person name="Lobos E.A."/>
            <person name="Fulton L."/>
            <person name="Fulton R."/>
            <person name="Courtney L."/>
            <person name="Fronick C."/>
            <person name="O'Laughlin M."/>
            <person name="Godfrey J."/>
            <person name="Wilson R.M."/>
            <person name="Miner T."/>
            <person name="Farmer C."/>
            <person name="Delehaunty K."/>
            <person name="Cordes M."/>
            <person name="Minx P."/>
            <person name="Tomlinson C."/>
            <person name="Chen J."/>
            <person name="Wollam A."/>
            <person name="Pepin K.H."/>
            <person name="Bhonagiri V."/>
            <person name="Zhang X."/>
            <person name="Suruliraj S."/>
            <person name="Warren W."/>
            <person name="Mitreva M."/>
            <person name="Mardis E.R."/>
            <person name="Wilson R.K."/>
        </authorList>
    </citation>
    <scope>NUCLEOTIDE SEQUENCE [LARGE SCALE GENOMIC DNA]</scope>
    <source>
        <strain evidence="9 10">F0235</strain>
    </source>
</reference>
<dbReference type="eggNOG" id="COG0042">
    <property type="taxonomic scope" value="Bacteria"/>
</dbReference>
<evidence type="ECO:0000256" key="3">
    <source>
        <dbReference type="ARBA" id="ARBA00022643"/>
    </source>
</evidence>
<dbReference type="HOGENOM" id="CLU_013299_0_0_11"/>
<evidence type="ECO:0000256" key="5">
    <source>
        <dbReference type="ARBA" id="ARBA00022857"/>
    </source>
</evidence>
<keyword evidence="5" id="KW-0521">NADP</keyword>
<dbReference type="Proteomes" id="UP000010445">
    <property type="component" value="Unassembled WGS sequence"/>
</dbReference>
<dbReference type="GO" id="GO:0050660">
    <property type="term" value="F:flavin adenine dinucleotide binding"/>
    <property type="evidence" value="ECO:0007669"/>
    <property type="project" value="InterPro"/>
</dbReference>
<dbReference type="InterPro" id="IPR024036">
    <property type="entry name" value="tRNA-dHydroUridine_Synthase_C"/>
</dbReference>
<proteinExistence type="predicted"/>
<dbReference type="PATRIC" id="fig|1035195.3.peg.2394"/>
<evidence type="ECO:0000313" key="10">
    <source>
        <dbReference type="Proteomes" id="UP000010445"/>
    </source>
</evidence>
<organism evidence="9 10">
    <name type="scientific">Corynebacterium durum F0235</name>
    <dbReference type="NCBI Taxonomy" id="1035195"/>
    <lineage>
        <taxon>Bacteria</taxon>
        <taxon>Bacillati</taxon>
        <taxon>Actinomycetota</taxon>
        <taxon>Actinomycetes</taxon>
        <taxon>Mycobacteriales</taxon>
        <taxon>Corynebacteriaceae</taxon>
        <taxon>Corynebacterium</taxon>
    </lineage>
</organism>
<dbReference type="NCBIfam" id="TIGR00737">
    <property type="entry name" value="nifR3_yhdG"/>
    <property type="match status" value="1"/>
</dbReference>
<dbReference type="Gene3D" id="1.10.1200.80">
    <property type="entry name" value="Putative flavin oxidoreducatase, domain 2"/>
    <property type="match status" value="1"/>
</dbReference>
<dbReference type="PROSITE" id="PS01136">
    <property type="entry name" value="UPF0034"/>
    <property type="match status" value="1"/>
</dbReference>
<dbReference type="InterPro" id="IPR035587">
    <property type="entry name" value="DUS-like_FMN-bd"/>
</dbReference>
<keyword evidence="2" id="KW-0285">Flavoprotein</keyword>
<evidence type="ECO:0000256" key="4">
    <source>
        <dbReference type="ARBA" id="ARBA00022694"/>
    </source>
</evidence>
<keyword evidence="6" id="KW-0560">Oxidoreductase</keyword>
<dbReference type="PANTHER" id="PTHR45846:SF1">
    <property type="entry name" value="TRNA-DIHYDROURIDINE(47) SYNTHASE [NAD(P)(+)]-LIKE"/>
    <property type="match status" value="1"/>
</dbReference>
<feature type="domain" description="DUS-like FMN-binding" evidence="8">
    <location>
        <begin position="51"/>
        <end position="362"/>
    </location>
</feature>
<feature type="region of interest" description="Disordered" evidence="7">
    <location>
        <begin position="375"/>
        <end position="416"/>
    </location>
</feature>
<keyword evidence="4" id="KW-0819">tRNA processing</keyword>
<dbReference type="Pfam" id="PF01207">
    <property type="entry name" value="Dus"/>
    <property type="match status" value="1"/>
</dbReference>
<dbReference type="STRING" id="1035195.HMPREF9997_02673"/>
<dbReference type="CDD" id="cd02801">
    <property type="entry name" value="DUS_like_FMN"/>
    <property type="match status" value="1"/>
</dbReference>
<dbReference type="AlphaFoldDB" id="L1MA29"/>
<dbReference type="SUPFAM" id="SSF51395">
    <property type="entry name" value="FMN-linked oxidoreductases"/>
    <property type="match status" value="1"/>
</dbReference>
<evidence type="ECO:0000256" key="1">
    <source>
        <dbReference type="ARBA" id="ARBA00001917"/>
    </source>
</evidence>
<dbReference type="GO" id="GO:0003723">
    <property type="term" value="F:RNA binding"/>
    <property type="evidence" value="ECO:0007669"/>
    <property type="project" value="TreeGrafter"/>
</dbReference>
<evidence type="ECO:0000259" key="8">
    <source>
        <dbReference type="Pfam" id="PF01207"/>
    </source>
</evidence>
<comment type="cofactor">
    <cofactor evidence="1">
        <name>FMN</name>
        <dbReference type="ChEBI" id="CHEBI:58210"/>
    </cofactor>
</comment>
<accession>L1MA29</accession>
<keyword evidence="10" id="KW-1185">Reference proteome</keyword>
<evidence type="ECO:0000256" key="6">
    <source>
        <dbReference type="ARBA" id="ARBA00023002"/>
    </source>
</evidence>
<comment type="caution">
    <text evidence="9">The sequence shown here is derived from an EMBL/GenBank/DDBJ whole genome shotgun (WGS) entry which is preliminary data.</text>
</comment>
<dbReference type="PANTHER" id="PTHR45846">
    <property type="entry name" value="TRNA-DIHYDROURIDINE(47) SYNTHASE [NAD(P)(+)]-LIKE"/>
    <property type="match status" value="1"/>
</dbReference>
<protein>
    <submittedName>
        <fullName evidence="9">TIM-barrel protein, nifR3 family</fullName>
    </submittedName>
</protein>
<feature type="compositionally biased region" description="Acidic residues" evidence="7">
    <location>
        <begin position="396"/>
        <end position="405"/>
    </location>
</feature>
<name>L1MA29_9CORY</name>